<feature type="domain" description="LicD/FKTN/FKRP nucleotidyltransferase" evidence="2">
    <location>
        <begin position="146"/>
        <end position="172"/>
    </location>
</feature>
<keyword evidence="1" id="KW-0472">Membrane</keyword>
<evidence type="ECO:0000313" key="3">
    <source>
        <dbReference type="EMBL" id="CAL5134295.1"/>
    </source>
</evidence>
<evidence type="ECO:0000313" key="4">
    <source>
        <dbReference type="Proteomes" id="UP001497525"/>
    </source>
</evidence>
<feature type="transmembrane region" description="Helical" evidence="1">
    <location>
        <begin position="12"/>
        <end position="33"/>
    </location>
</feature>
<dbReference type="EMBL" id="CAXLJL010000190">
    <property type="protein sequence ID" value="CAL5134295.1"/>
    <property type="molecule type" value="Genomic_DNA"/>
</dbReference>
<organism evidence="3 4">
    <name type="scientific">Calicophoron daubneyi</name>
    <name type="common">Rumen fluke</name>
    <name type="synonym">Paramphistomum daubneyi</name>
    <dbReference type="NCBI Taxonomy" id="300641"/>
    <lineage>
        <taxon>Eukaryota</taxon>
        <taxon>Metazoa</taxon>
        <taxon>Spiralia</taxon>
        <taxon>Lophotrochozoa</taxon>
        <taxon>Platyhelminthes</taxon>
        <taxon>Trematoda</taxon>
        <taxon>Digenea</taxon>
        <taxon>Plagiorchiida</taxon>
        <taxon>Pronocephalata</taxon>
        <taxon>Paramphistomoidea</taxon>
        <taxon>Paramphistomidae</taxon>
        <taxon>Calicophoron</taxon>
    </lineage>
</organism>
<keyword evidence="1" id="KW-1133">Transmembrane helix</keyword>
<dbReference type="AlphaFoldDB" id="A0AAV2TD26"/>
<dbReference type="GO" id="GO:0009100">
    <property type="term" value="P:glycoprotein metabolic process"/>
    <property type="evidence" value="ECO:0007669"/>
    <property type="project" value="UniProtKB-ARBA"/>
</dbReference>
<dbReference type="InterPro" id="IPR007074">
    <property type="entry name" value="LicD/FKTN/FKRP_NTP_transf"/>
</dbReference>
<protein>
    <recommendedName>
        <fullName evidence="2">LicD/FKTN/FKRP nucleotidyltransferase domain-containing protein</fullName>
    </recommendedName>
</protein>
<dbReference type="Pfam" id="PF04991">
    <property type="entry name" value="LicD"/>
    <property type="match status" value="1"/>
</dbReference>
<sequence>MRYILAVRTRKLPLKVYLMFFAISVCALIYTIVSVITNFQLITNRFYGSITVVEIKYTKPSPLGLYRVRPRWNECHIAKLPNITSMQWPSTFISKIPIAAKRSEGDIDELPTGFEPAMSAGQAHLYRKLLQVFADTMFSNGLGDRFMLGAGTLLGSFRHHDFIPWDDEIDVLVDVAVRYEVRRLLGTLAPEYLLTVTGQRDKFFARPVNPDDDDKDVELGRPVPGHSWNWPFIDIGYYGVTKTEVKEIALTSLRFESWPIDDIFPLYFRPFGPAWYPAPRNPLKVLQLSFGSGSDCKSSYFSHALEKYRSVDTKKCQELGLRYPFVERHPCPYVASFVNEDRDRLVEERLIIRSKASKPILVHSFCVVADKTNALASTYGLLLNDNSNGSHSRND</sequence>
<dbReference type="Proteomes" id="UP001497525">
    <property type="component" value="Unassembled WGS sequence"/>
</dbReference>
<proteinExistence type="predicted"/>
<keyword evidence="1" id="KW-0812">Transmembrane</keyword>
<reference evidence="3" key="1">
    <citation type="submission" date="2024-06" db="EMBL/GenBank/DDBJ databases">
        <authorList>
            <person name="Liu X."/>
            <person name="Lenzi L."/>
            <person name="Haldenby T S."/>
            <person name="Uol C."/>
        </authorList>
    </citation>
    <scope>NUCLEOTIDE SEQUENCE</scope>
</reference>
<evidence type="ECO:0000256" key="1">
    <source>
        <dbReference type="SAM" id="Phobius"/>
    </source>
</evidence>
<evidence type="ECO:0000259" key="2">
    <source>
        <dbReference type="Pfam" id="PF04991"/>
    </source>
</evidence>
<accession>A0AAV2TD26</accession>
<name>A0AAV2TD26_CALDB</name>
<comment type="caution">
    <text evidence="3">The sequence shown here is derived from an EMBL/GenBank/DDBJ whole genome shotgun (WGS) entry which is preliminary data.</text>
</comment>
<gene>
    <name evidence="3" type="ORF">CDAUBV1_LOCUS7502</name>
</gene>